<evidence type="ECO:0000259" key="7">
    <source>
        <dbReference type="Pfam" id="PF07810"/>
    </source>
</evidence>
<feature type="transmembrane region" description="Helical" evidence="6">
    <location>
        <begin position="581"/>
        <end position="598"/>
    </location>
</feature>
<keyword evidence="3 6" id="KW-0812">Transmembrane</keyword>
<keyword evidence="5 6" id="KW-0472">Membrane</keyword>
<protein>
    <recommendedName>
        <fullName evidence="6">Transmembrane channel-like protein</fullName>
    </recommendedName>
</protein>
<proteinExistence type="inferred from homology"/>
<feature type="transmembrane region" description="Helical" evidence="6">
    <location>
        <begin position="493"/>
        <end position="519"/>
    </location>
</feature>
<evidence type="ECO:0000256" key="4">
    <source>
        <dbReference type="ARBA" id="ARBA00022989"/>
    </source>
</evidence>
<dbReference type="Pfam" id="PF07810">
    <property type="entry name" value="TMC"/>
    <property type="match status" value="1"/>
</dbReference>
<feature type="transmembrane region" description="Helical" evidence="6">
    <location>
        <begin position="276"/>
        <end position="298"/>
    </location>
</feature>
<feature type="domain" description="TMC" evidence="7">
    <location>
        <begin position="448"/>
        <end position="492"/>
    </location>
</feature>
<feature type="transmembrane region" description="Helical" evidence="6">
    <location>
        <begin position="411"/>
        <end position="431"/>
    </location>
</feature>
<dbReference type="OrthoDB" id="1936208at2759"/>
<dbReference type="EMBL" id="JAFBMS010000083">
    <property type="protein sequence ID" value="KAG9337623.1"/>
    <property type="molecule type" value="Genomic_DNA"/>
</dbReference>
<dbReference type="Proteomes" id="UP000824540">
    <property type="component" value="Unassembled WGS sequence"/>
</dbReference>
<sequence>MGCLTPPTMTVKPWKSTGGAVNIAYQMDSEVDYITAPLDQSLPSTPHMGDLLRRRGTRKMSLFPGGGVALGKLGMTEEDIRDEIESEERDLVKELAAMSSRDQIQAIRVLPMSLEDKKHIRSQVLATKQSKHGLQLTCCSSCSEQVSRVSSRLLLEECGAHGHSFRKFAANLASARQALELWQGTMKEVGGKFGTSVLSYFLFLKWLLMFNIFSFLVNFGFITVPQLVQPPNRTNAVNFRGLELLTGAGYFNQSVLYYGGYSDEKIGEHSEYDMQLAYFFTISAYLVMCGVCLIYSMARSFQRNFVLSASGSAWQLLCSWDFSMTNERAIRQRKNNLRVQLKESISEKNQGDKMTMSDKLKQFGIHLGTWFISMGLAAGSCAAVFYLCEYNLQVIIDSQESRSTLTEASTLLLPFVVSLINLVIPLLYSLLSKAERYSGPRTKIYVIILRIGIYFSPLLPIMQMIKLFILFYLKKVSLNQNCQPPRRSGRAAQMQTMFIALLFFPSFVGALSMVGYTVWRYEGPGAGSRWTCCLKPSKHCGPFQGLNSTFQAVSLWMSREDTVSDYSWAVWIFDNMIKSALFFYLITIITLVLIYFFWQVTQGRRLLITLLREQIINEGKDKAFLLDKLQKLQRERQTAASTQRTNTHIPQRFERIQEIEPDYDRDFGGIPGLPHVEENIEPPGPPVASALIQAMIARRQAEEEEEEEY</sequence>
<reference evidence="8" key="1">
    <citation type="thesis" date="2021" institute="BYU ScholarsArchive" country="Provo, UT, USA">
        <title>Applications of and Algorithms for Genome Assembly and Genomic Analyses with an Emphasis on Marine Teleosts.</title>
        <authorList>
            <person name="Pickett B.D."/>
        </authorList>
    </citation>
    <scope>NUCLEOTIDE SEQUENCE</scope>
    <source>
        <strain evidence="8">HI-2016</strain>
    </source>
</reference>
<dbReference type="AlphaFoldDB" id="A0A8T2NAZ6"/>
<evidence type="ECO:0000256" key="6">
    <source>
        <dbReference type="RuleBase" id="RU310713"/>
    </source>
</evidence>
<feature type="transmembrane region" description="Helical" evidence="6">
    <location>
        <begin position="197"/>
        <end position="222"/>
    </location>
</feature>
<feature type="transmembrane region" description="Helical" evidence="6">
    <location>
        <begin position="451"/>
        <end position="473"/>
    </location>
</feature>
<keyword evidence="9" id="KW-1185">Reference proteome</keyword>
<evidence type="ECO:0000256" key="3">
    <source>
        <dbReference type="ARBA" id="ARBA00022692"/>
    </source>
</evidence>
<dbReference type="PANTHER" id="PTHR23302">
    <property type="entry name" value="TRANSMEMBRANE CHANNEL-RELATED"/>
    <property type="match status" value="1"/>
</dbReference>
<organism evidence="8 9">
    <name type="scientific">Albula glossodonta</name>
    <name type="common">roundjaw bonefish</name>
    <dbReference type="NCBI Taxonomy" id="121402"/>
    <lineage>
        <taxon>Eukaryota</taxon>
        <taxon>Metazoa</taxon>
        <taxon>Chordata</taxon>
        <taxon>Craniata</taxon>
        <taxon>Vertebrata</taxon>
        <taxon>Euteleostomi</taxon>
        <taxon>Actinopterygii</taxon>
        <taxon>Neopterygii</taxon>
        <taxon>Teleostei</taxon>
        <taxon>Albuliformes</taxon>
        <taxon>Albulidae</taxon>
        <taxon>Albula</taxon>
    </lineage>
</organism>
<feature type="transmembrane region" description="Helical" evidence="6">
    <location>
        <begin position="363"/>
        <end position="387"/>
    </location>
</feature>
<comment type="similarity">
    <text evidence="2 6">Belongs to the TMC family.</text>
</comment>
<evidence type="ECO:0000313" key="9">
    <source>
        <dbReference type="Proteomes" id="UP000824540"/>
    </source>
</evidence>
<dbReference type="InterPro" id="IPR038900">
    <property type="entry name" value="TMC"/>
</dbReference>
<name>A0A8T2NAZ6_9TELE</name>
<dbReference type="PANTHER" id="PTHR23302:SF5">
    <property type="entry name" value="TRANSMEMBRANE CHANNEL-LIKE PROTEIN 5"/>
    <property type="match status" value="1"/>
</dbReference>
<evidence type="ECO:0000256" key="2">
    <source>
        <dbReference type="ARBA" id="ARBA00006510"/>
    </source>
</evidence>
<keyword evidence="4 6" id="KW-1133">Transmembrane helix</keyword>
<evidence type="ECO:0000256" key="5">
    <source>
        <dbReference type="ARBA" id="ARBA00023136"/>
    </source>
</evidence>
<evidence type="ECO:0000313" key="8">
    <source>
        <dbReference type="EMBL" id="KAG9337623.1"/>
    </source>
</evidence>
<dbReference type="GO" id="GO:0008381">
    <property type="term" value="F:mechanosensitive monoatomic ion channel activity"/>
    <property type="evidence" value="ECO:0007669"/>
    <property type="project" value="TreeGrafter"/>
</dbReference>
<comment type="subcellular location">
    <subcellularLocation>
        <location evidence="1 6">Membrane</location>
        <topology evidence="1 6">Multi-pass membrane protein</topology>
    </subcellularLocation>
</comment>
<evidence type="ECO:0000256" key="1">
    <source>
        <dbReference type="ARBA" id="ARBA00004141"/>
    </source>
</evidence>
<dbReference type="InterPro" id="IPR012496">
    <property type="entry name" value="TMC_dom"/>
</dbReference>
<gene>
    <name evidence="8" type="ORF">JZ751_028380</name>
</gene>
<accession>A0A8T2NAZ6</accession>
<dbReference type="GO" id="GO:0005886">
    <property type="term" value="C:plasma membrane"/>
    <property type="evidence" value="ECO:0007669"/>
    <property type="project" value="InterPro"/>
</dbReference>
<comment type="caution">
    <text evidence="8">The sequence shown here is derived from an EMBL/GenBank/DDBJ whole genome shotgun (WGS) entry which is preliminary data.</text>
</comment>